<evidence type="ECO:0000256" key="7">
    <source>
        <dbReference type="SAM" id="Phobius"/>
    </source>
</evidence>
<feature type="transmembrane region" description="Helical" evidence="7">
    <location>
        <begin position="388"/>
        <end position="410"/>
    </location>
</feature>
<evidence type="ECO:0000256" key="3">
    <source>
        <dbReference type="ARBA" id="ARBA00022475"/>
    </source>
</evidence>
<feature type="transmembrane region" description="Helical" evidence="7">
    <location>
        <begin position="65"/>
        <end position="87"/>
    </location>
</feature>
<dbReference type="InterPro" id="IPR048279">
    <property type="entry name" value="MdtK-like"/>
</dbReference>
<evidence type="ECO:0000256" key="2">
    <source>
        <dbReference type="ARBA" id="ARBA00022448"/>
    </source>
</evidence>
<evidence type="ECO:0000256" key="5">
    <source>
        <dbReference type="ARBA" id="ARBA00022989"/>
    </source>
</evidence>
<dbReference type="AlphaFoldDB" id="A0A2D3PVZ9"/>
<dbReference type="PANTHER" id="PTHR43549">
    <property type="entry name" value="MULTIDRUG RESISTANCE PROTEIN YPNP-RELATED"/>
    <property type="match status" value="1"/>
</dbReference>
<feature type="transmembrane region" description="Helical" evidence="7">
    <location>
        <begin position="195"/>
        <end position="217"/>
    </location>
</feature>
<evidence type="ECO:0000313" key="8">
    <source>
        <dbReference type="EMBL" id="ATV71276.1"/>
    </source>
</evidence>
<feature type="transmembrane region" description="Helical" evidence="7">
    <location>
        <begin position="20"/>
        <end position="45"/>
    </location>
</feature>
<proteinExistence type="predicted"/>
<sequence length="449" mass="50405">MKTMLKNNDLTQGKIWKLILNFTLPIFLGTLFQSLYTTIDAIIVGKFAGKDAFAAIESVMSFQRLPVSFFIGLSSGATIIISQYFGAKEKEDVSKASHTAMLFAIVGGLILSILSCILSPYFIGLIKVPQKIFHEAYIYTFICFSGMVFSMIYNIGSGILRALGNSKTPFHILIFANILNIVLDLIFVINFNLSVVGVGLATLISQIVSAILVFVVLMRTNLDCRIYIKKLTFYKKYLKKIFVLGLPIAIQSVIYPIANTTIQSKINMFGVNSIAAWAISGKLDFLIWSVSDAFCISSSTFVAQNYGAKKHHRVKKGIISSVIMSISMILVISLTLFIWSKDLAPFLIEDREVIELTSEILSILAPFYFIYTIGDVLAGAIRGLGDTFYPMLINVFAICIVRLLWIFFIFPLNPTFFMILYGYLISWTVNTIAFLIYIYFKRKKFKIKS</sequence>
<feature type="transmembrane region" description="Helical" evidence="7">
    <location>
        <begin position="136"/>
        <end position="156"/>
    </location>
</feature>
<evidence type="ECO:0000256" key="6">
    <source>
        <dbReference type="ARBA" id="ARBA00023136"/>
    </source>
</evidence>
<protein>
    <submittedName>
        <fullName evidence="8">MATE family efflux transporter</fullName>
    </submittedName>
</protein>
<keyword evidence="4 7" id="KW-0812">Transmembrane</keyword>
<evidence type="ECO:0000313" key="9">
    <source>
        <dbReference type="Proteomes" id="UP000230781"/>
    </source>
</evidence>
<dbReference type="EMBL" id="CP024704">
    <property type="protein sequence ID" value="ATV71276.1"/>
    <property type="molecule type" value="Genomic_DNA"/>
</dbReference>
<feature type="transmembrane region" description="Helical" evidence="7">
    <location>
        <begin position="318"/>
        <end position="340"/>
    </location>
</feature>
<reference evidence="8 9" key="1">
    <citation type="submission" date="2017-11" db="EMBL/GenBank/DDBJ databases">
        <title>Genome sequencing of Fusobacterium periodonticum KCOM 2555.</title>
        <authorList>
            <person name="Kook J.-K."/>
            <person name="Park S.-N."/>
            <person name="Lim Y.K."/>
        </authorList>
    </citation>
    <scope>NUCLEOTIDE SEQUENCE [LARGE SCALE GENOMIC DNA]</scope>
    <source>
        <strain evidence="8 9">KCOM 2555</strain>
    </source>
</reference>
<dbReference type="PIRSF" id="PIRSF006603">
    <property type="entry name" value="DinF"/>
    <property type="match status" value="1"/>
</dbReference>
<keyword evidence="3" id="KW-1003">Cell membrane</keyword>
<dbReference type="GO" id="GO:0005886">
    <property type="term" value="C:plasma membrane"/>
    <property type="evidence" value="ECO:0007669"/>
    <property type="project" value="UniProtKB-SubCell"/>
</dbReference>
<dbReference type="CDD" id="cd13138">
    <property type="entry name" value="MATE_yoeA_like"/>
    <property type="match status" value="1"/>
</dbReference>
<feature type="transmembrane region" description="Helical" evidence="7">
    <location>
        <begin position="237"/>
        <end position="258"/>
    </location>
</feature>
<keyword evidence="6 7" id="KW-0472">Membrane</keyword>
<feature type="transmembrane region" description="Helical" evidence="7">
    <location>
        <begin position="168"/>
        <end position="189"/>
    </location>
</feature>
<dbReference type="InterPro" id="IPR002528">
    <property type="entry name" value="MATE_fam"/>
</dbReference>
<evidence type="ECO:0000256" key="4">
    <source>
        <dbReference type="ARBA" id="ARBA00022692"/>
    </source>
</evidence>
<feature type="transmembrane region" description="Helical" evidence="7">
    <location>
        <begin position="285"/>
        <end position="306"/>
    </location>
</feature>
<gene>
    <name evidence="8" type="ORF">CTM98_11785</name>
</gene>
<dbReference type="InterPro" id="IPR052031">
    <property type="entry name" value="Membrane_Transporter-Flippase"/>
</dbReference>
<dbReference type="GO" id="GO:0015297">
    <property type="term" value="F:antiporter activity"/>
    <property type="evidence" value="ECO:0007669"/>
    <property type="project" value="InterPro"/>
</dbReference>
<feature type="transmembrane region" description="Helical" evidence="7">
    <location>
        <begin position="416"/>
        <end position="440"/>
    </location>
</feature>
<accession>A0A2D3PVZ9</accession>
<feature type="transmembrane region" description="Helical" evidence="7">
    <location>
        <begin position="360"/>
        <end position="381"/>
    </location>
</feature>
<dbReference type="RefSeq" id="WP_100027133.1">
    <property type="nucleotide sequence ID" value="NZ_CP024704.1"/>
</dbReference>
<dbReference type="Pfam" id="PF01554">
    <property type="entry name" value="MatE"/>
    <property type="match status" value="2"/>
</dbReference>
<evidence type="ECO:0000256" key="1">
    <source>
        <dbReference type="ARBA" id="ARBA00004651"/>
    </source>
</evidence>
<dbReference type="Proteomes" id="UP000230781">
    <property type="component" value="Chromosome"/>
</dbReference>
<dbReference type="GO" id="GO:0042910">
    <property type="term" value="F:xenobiotic transmembrane transporter activity"/>
    <property type="evidence" value="ECO:0007669"/>
    <property type="project" value="InterPro"/>
</dbReference>
<organism evidence="8 9">
    <name type="scientific">Fusobacterium pseudoperiodonticum</name>
    <dbReference type="NCBI Taxonomy" id="2663009"/>
    <lineage>
        <taxon>Bacteria</taxon>
        <taxon>Fusobacteriati</taxon>
        <taxon>Fusobacteriota</taxon>
        <taxon>Fusobacteriia</taxon>
        <taxon>Fusobacteriales</taxon>
        <taxon>Fusobacteriaceae</taxon>
        <taxon>Fusobacterium</taxon>
    </lineage>
</organism>
<comment type="subcellular location">
    <subcellularLocation>
        <location evidence="1">Cell membrane</location>
        <topology evidence="1">Multi-pass membrane protein</topology>
    </subcellularLocation>
</comment>
<keyword evidence="2" id="KW-0813">Transport</keyword>
<feature type="transmembrane region" description="Helical" evidence="7">
    <location>
        <begin position="99"/>
        <end position="124"/>
    </location>
</feature>
<keyword evidence="5 7" id="KW-1133">Transmembrane helix</keyword>
<dbReference type="NCBIfam" id="TIGR00797">
    <property type="entry name" value="matE"/>
    <property type="match status" value="1"/>
</dbReference>
<name>A0A2D3PVZ9_9FUSO</name>
<dbReference type="PANTHER" id="PTHR43549:SF3">
    <property type="entry name" value="MULTIDRUG RESISTANCE PROTEIN YPNP-RELATED"/>
    <property type="match status" value="1"/>
</dbReference>